<keyword evidence="3 6" id="KW-1133">Transmembrane helix</keyword>
<evidence type="ECO:0000259" key="7">
    <source>
        <dbReference type="Pfam" id="PF26616"/>
    </source>
</evidence>
<evidence type="ECO:0000313" key="9">
    <source>
        <dbReference type="Proteomes" id="UP000799438"/>
    </source>
</evidence>
<protein>
    <recommendedName>
        <fullName evidence="7">CorA-like transporter domain-containing protein</fullName>
    </recommendedName>
</protein>
<evidence type="ECO:0000256" key="1">
    <source>
        <dbReference type="ARBA" id="ARBA00004141"/>
    </source>
</evidence>
<evidence type="ECO:0000256" key="4">
    <source>
        <dbReference type="ARBA" id="ARBA00023136"/>
    </source>
</evidence>
<dbReference type="GeneID" id="54304306"/>
<accession>A0A6A6B806</accession>
<dbReference type="RefSeq" id="XP_033395933.1">
    <property type="nucleotide sequence ID" value="XM_033546799.1"/>
</dbReference>
<dbReference type="GO" id="GO:0016020">
    <property type="term" value="C:membrane"/>
    <property type="evidence" value="ECO:0007669"/>
    <property type="project" value="UniProtKB-SubCell"/>
</dbReference>
<reference evidence="8" key="1">
    <citation type="journal article" date="2020" name="Stud. Mycol.">
        <title>101 Dothideomycetes genomes: a test case for predicting lifestyles and emergence of pathogens.</title>
        <authorList>
            <person name="Haridas S."/>
            <person name="Albert R."/>
            <person name="Binder M."/>
            <person name="Bloem J."/>
            <person name="Labutti K."/>
            <person name="Salamov A."/>
            <person name="Andreopoulos B."/>
            <person name="Baker S."/>
            <person name="Barry K."/>
            <person name="Bills G."/>
            <person name="Bluhm B."/>
            <person name="Cannon C."/>
            <person name="Castanera R."/>
            <person name="Culley D."/>
            <person name="Daum C."/>
            <person name="Ezra D."/>
            <person name="Gonzalez J."/>
            <person name="Henrissat B."/>
            <person name="Kuo A."/>
            <person name="Liang C."/>
            <person name="Lipzen A."/>
            <person name="Lutzoni F."/>
            <person name="Magnuson J."/>
            <person name="Mondo S."/>
            <person name="Nolan M."/>
            <person name="Ohm R."/>
            <person name="Pangilinan J."/>
            <person name="Park H.-J."/>
            <person name="Ramirez L."/>
            <person name="Alfaro M."/>
            <person name="Sun H."/>
            <person name="Tritt A."/>
            <person name="Yoshinaga Y."/>
            <person name="Zwiers L.-H."/>
            <person name="Turgeon B."/>
            <person name="Goodwin S."/>
            <person name="Spatafora J."/>
            <person name="Crous P."/>
            <person name="Grigoriev I."/>
        </authorList>
    </citation>
    <scope>NUCLEOTIDE SEQUENCE</scope>
    <source>
        <strain evidence="8">CBS 121167</strain>
    </source>
</reference>
<evidence type="ECO:0000256" key="5">
    <source>
        <dbReference type="SAM" id="MobiDB-lite"/>
    </source>
</evidence>
<feature type="compositionally biased region" description="Polar residues" evidence="5">
    <location>
        <begin position="7"/>
        <end position="16"/>
    </location>
</feature>
<keyword evidence="2 6" id="KW-0812">Transmembrane</keyword>
<dbReference type="OrthoDB" id="5396681at2759"/>
<dbReference type="Pfam" id="PF26616">
    <property type="entry name" value="CorA-like"/>
    <property type="match status" value="1"/>
</dbReference>
<comment type="subcellular location">
    <subcellularLocation>
        <location evidence="1">Membrane</location>
        <topology evidence="1">Multi-pass membrane protein</topology>
    </subcellularLocation>
</comment>
<evidence type="ECO:0000256" key="3">
    <source>
        <dbReference type="ARBA" id="ARBA00022989"/>
    </source>
</evidence>
<gene>
    <name evidence="8" type="ORF">K452DRAFT_53018</name>
</gene>
<feature type="domain" description="CorA-like transporter" evidence="7">
    <location>
        <begin position="55"/>
        <end position="222"/>
    </location>
</feature>
<evidence type="ECO:0000256" key="6">
    <source>
        <dbReference type="SAM" id="Phobius"/>
    </source>
</evidence>
<keyword evidence="9" id="KW-1185">Reference proteome</keyword>
<dbReference type="Gene3D" id="1.20.58.340">
    <property type="entry name" value="Magnesium transport protein CorA, transmembrane region"/>
    <property type="match status" value="1"/>
</dbReference>
<dbReference type="Proteomes" id="UP000799438">
    <property type="component" value="Unassembled WGS sequence"/>
</dbReference>
<sequence length="449" mass="50755">MVHHRNQSSLTKSPCTPISKPKLPNHTVVSSKSCQKMLSFMKVPKLTPRGRSICQENSLAPFSITAACLQKLWSTFDISSIFLDVLLGIHSEGRVSEEAYGNTFYNKSVPSEGKRSFDIAYQLKYAEANTHHQGFPWSFRNTEVYHRFSSTQDEIQSSCLVFHPMECSKGEQRLYAETVDATRWSRMQRNPLRLHIVLVCTYVDNWRAVLAHLGKRYQDQRKAISTVDFEDDEDFNQTLNFATMLKLRALEERVQQVLVMLKTTQTLVEKLIRANNDLLAEGLYDGSEHASTASSLESILIRLNGYQDSVSALARRITSLMKLVTDALNLRNQAAAAVSQKIAANNQRIATGISQSVYKLTLDSVDDSAVVRVVTLATLLYLPGSFVASLLGMNVFDFDGPRKRLNVTKDFWVYIIVTIPLTMVTVLLWWVATRREKRKRMKKASSSGV</sequence>
<evidence type="ECO:0000313" key="8">
    <source>
        <dbReference type="EMBL" id="KAF2140220.1"/>
    </source>
</evidence>
<feature type="transmembrane region" description="Helical" evidence="6">
    <location>
        <begin position="369"/>
        <end position="391"/>
    </location>
</feature>
<organism evidence="8 9">
    <name type="scientific">Aplosporella prunicola CBS 121167</name>
    <dbReference type="NCBI Taxonomy" id="1176127"/>
    <lineage>
        <taxon>Eukaryota</taxon>
        <taxon>Fungi</taxon>
        <taxon>Dikarya</taxon>
        <taxon>Ascomycota</taxon>
        <taxon>Pezizomycotina</taxon>
        <taxon>Dothideomycetes</taxon>
        <taxon>Dothideomycetes incertae sedis</taxon>
        <taxon>Botryosphaeriales</taxon>
        <taxon>Aplosporellaceae</taxon>
        <taxon>Aplosporella</taxon>
    </lineage>
</organism>
<feature type="region of interest" description="Disordered" evidence="5">
    <location>
        <begin position="1"/>
        <end position="26"/>
    </location>
</feature>
<dbReference type="EMBL" id="ML995490">
    <property type="protein sequence ID" value="KAF2140220.1"/>
    <property type="molecule type" value="Genomic_DNA"/>
</dbReference>
<dbReference type="InterPro" id="IPR058257">
    <property type="entry name" value="CorA-like_dom"/>
</dbReference>
<name>A0A6A6B806_9PEZI</name>
<evidence type="ECO:0000256" key="2">
    <source>
        <dbReference type="ARBA" id="ARBA00022692"/>
    </source>
</evidence>
<proteinExistence type="predicted"/>
<dbReference type="SUPFAM" id="SSF144083">
    <property type="entry name" value="Magnesium transport protein CorA, transmembrane region"/>
    <property type="match status" value="1"/>
</dbReference>
<feature type="transmembrane region" description="Helical" evidence="6">
    <location>
        <begin position="411"/>
        <end position="432"/>
    </location>
</feature>
<keyword evidence="4 6" id="KW-0472">Membrane</keyword>
<dbReference type="AlphaFoldDB" id="A0A6A6B806"/>
<dbReference type="InterPro" id="IPR045863">
    <property type="entry name" value="CorA_TM1_TM2"/>
</dbReference>